<dbReference type="GeneID" id="106021825"/>
<name>A0ABM2W5W8_MESAU</name>
<reference evidence="3" key="1">
    <citation type="submission" date="2025-08" db="UniProtKB">
        <authorList>
            <consortium name="RefSeq"/>
        </authorList>
    </citation>
    <scope>IDENTIFICATION</scope>
    <source>
        <tissue evidence="3">Liver</tissue>
    </source>
</reference>
<proteinExistence type="predicted"/>
<protein>
    <submittedName>
        <fullName evidence="3">Uncharacterized protein LOC106021825</fullName>
    </submittedName>
</protein>
<gene>
    <name evidence="3" type="primary">LOC106021825</name>
</gene>
<dbReference type="Proteomes" id="UP000886700">
    <property type="component" value="Unplaced"/>
</dbReference>
<feature type="region of interest" description="Disordered" evidence="1">
    <location>
        <begin position="73"/>
        <end position="172"/>
    </location>
</feature>
<evidence type="ECO:0000313" key="3">
    <source>
        <dbReference type="RefSeq" id="XP_040586289.1"/>
    </source>
</evidence>
<feature type="compositionally biased region" description="Basic and acidic residues" evidence="1">
    <location>
        <begin position="137"/>
        <end position="160"/>
    </location>
</feature>
<feature type="compositionally biased region" description="Basic and acidic residues" evidence="1">
    <location>
        <begin position="1"/>
        <end position="10"/>
    </location>
</feature>
<feature type="region of interest" description="Disordered" evidence="1">
    <location>
        <begin position="1"/>
        <end position="46"/>
    </location>
</feature>
<evidence type="ECO:0000313" key="2">
    <source>
        <dbReference type="Proteomes" id="UP000886700"/>
    </source>
</evidence>
<feature type="compositionally biased region" description="Low complexity" evidence="1">
    <location>
        <begin position="123"/>
        <end position="136"/>
    </location>
</feature>
<keyword evidence="2" id="KW-1185">Reference proteome</keyword>
<accession>A0ABM2W5W8</accession>
<dbReference type="RefSeq" id="XP_040586289.1">
    <property type="nucleotide sequence ID" value="XM_040730355.1"/>
</dbReference>
<organism evidence="2 3">
    <name type="scientific">Mesocricetus auratus</name>
    <name type="common">Golden hamster</name>
    <dbReference type="NCBI Taxonomy" id="10036"/>
    <lineage>
        <taxon>Eukaryota</taxon>
        <taxon>Metazoa</taxon>
        <taxon>Chordata</taxon>
        <taxon>Craniata</taxon>
        <taxon>Vertebrata</taxon>
        <taxon>Euteleostomi</taxon>
        <taxon>Mammalia</taxon>
        <taxon>Eutheria</taxon>
        <taxon>Euarchontoglires</taxon>
        <taxon>Glires</taxon>
        <taxon>Rodentia</taxon>
        <taxon>Myomorpha</taxon>
        <taxon>Muroidea</taxon>
        <taxon>Cricetidae</taxon>
        <taxon>Cricetinae</taxon>
        <taxon>Mesocricetus</taxon>
    </lineage>
</organism>
<sequence length="234" mass="25846">MGRLLQKEGHWLGSQLTSPGRTGAAVRPGYECGQNPQPRASGVCSPTEHQAASLARRLRAVLRLRGLVPALPGIAKQRGEQDHPSQAGDLQAPGDPGHTRPARWRRAPLPFPRGRERAAVTSRATRQPRAPPGRARAAAEHMDPLAERAPPGRDEGELRTRMRASKTQSPPLRPRVDIHAERMLAARVTWESWLNLPSRLTSMWTTVRRCPPTGCVCRRHGASRRDFLSPVDLQ</sequence>
<evidence type="ECO:0000256" key="1">
    <source>
        <dbReference type="SAM" id="MobiDB-lite"/>
    </source>
</evidence>